<feature type="transmembrane region" description="Helical" evidence="8">
    <location>
        <begin position="82"/>
        <end position="106"/>
    </location>
</feature>
<evidence type="ECO:0000256" key="4">
    <source>
        <dbReference type="ARBA" id="ARBA00022519"/>
    </source>
</evidence>
<dbReference type="GO" id="GO:0005886">
    <property type="term" value="C:plasma membrane"/>
    <property type="evidence" value="ECO:0007669"/>
    <property type="project" value="UniProtKB-SubCell"/>
</dbReference>
<evidence type="ECO:0000256" key="6">
    <source>
        <dbReference type="ARBA" id="ARBA00022989"/>
    </source>
</evidence>
<feature type="transmembrane region" description="Helical" evidence="8">
    <location>
        <begin position="33"/>
        <end position="50"/>
    </location>
</feature>
<keyword evidence="6 8" id="KW-1133">Transmembrane helix</keyword>
<dbReference type="EMBL" id="PETS01000061">
    <property type="protein sequence ID" value="PIV51489.1"/>
    <property type="molecule type" value="Genomic_DNA"/>
</dbReference>
<keyword evidence="4" id="KW-0997">Cell inner membrane</keyword>
<evidence type="ECO:0000313" key="9">
    <source>
        <dbReference type="EMBL" id="PIV51489.1"/>
    </source>
</evidence>
<reference evidence="10" key="1">
    <citation type="submission" date="2017-09" db="EMBL/GenBank/DDBJ databases">
        <title>Depth-based differentiation of microbial function through sediment-hosted aquifers and enrichment of novel symbionts in the deep terrestrial subsurface.</title>
        <authorList>
            <person name="Probst A.J."/>
            <person name="Ladd B."/>
            <person name="Jarett J.K."/>
            <person name="Geller-Mcgrath D.E."/>
            <person name="Sieber C.M.K."/>
            <person name="Emerson J.B."/>
            <person name="Anantharaman K."/>
            <person name="Thomas B.C."/>
            <person name="Malmstrom R."/>
            <person name="Stieglmeier M."/>
            <person name="Klingl A."/>
            <person name="Woyke T."/>
            <person name="Ryan C.M."/>
            <person name="Banfield J.F."/>
        </authorList>
    </citation>
    <scope>NUCLEOTIDE SEQUENCE [LARGE SCALE GENOMIC DNA]</scope>
</reference>
<evidence type="ECO:0000256" key="2">
    <source>
        <dbReference type="ARBA" id="ARBA00022448"/>
    </source>
</evidence>
<evidence type="ECO:0008006" key="11">
    <source>
        <dbReference type="Google" id="ProtNLM"/>
    </source>
</evidence>
<feature type="transmembrane region" description="Helical" evidence="8">
    <location>
        <begin position="144"/>
        <end position="163"/>
    </location>
</feature>
<keyword evidence="7 8" id="KW-0472">Membrane</keyword>
<dbReference type="InterPro" id="IPR018227">
    <property type="entry name" value="Amino_acid_transport_2"/>
</dbReference>
<feature type="transmembrane region" description="Helical" evidence="8">
    <location>
        <begin position="316"/>
        <end position="337"/>
    </location>
</feature>
<accession>A0A2M7DNY0</accession>
<dbReference type="Proteomes" id="UP000228896">
    <property type="component" value="Unassembled WGS sequence"/>
</dbReference>
<feature type="transmembrane region" description="Helical" evidence="8">
    <location>
        <begin position="255"/>
        <end position="273"/>
    </location>
</feature>
<keyword evidence="2" id="KW-0813">Transport</keyword>
<comment type="caution">
    <text evidence="9">The sequence shown here is derived from an EMBL/GenBank/DDBJ whole genome shotgun (WGS) entry which is preliminary data.</text>
</comment>
<proteinExistence type="predicted"/>
<keyword evidence="5 8" id="KW-0812">Transmembrane</keyword>
<evidence type="ECO:0000256" key="7">
    <source>
        <dbReference type="ARBA" id="ARBA00023136"/>
    </source>
</evidence>
<name>A0A2M7DNY0_9BACT</name>
<evidence type="ECO:0000256" key="1">
    <source>
        <dbReference type="ARBA" id="ARBA00004429"/>
    </source>
</evidence>
<feature type="transmembrane region" description="Helical" evidence="8">
    <location>
        <begin position="5"/>
        <end position="27"/>
    </location>
</feature>
<feature type="transmembrane region" description="Helical" evidence="8">
    <location>
        <begin position="213"/>
        <end position="235"/>
    </location>
</feature>
<feature type="transmembrane region" description="Helical" evidence="8">
    <location>
        <begin position="293"/>
        <end position="310"/>
    </location>
</feature>
<gene>
    <name evidence="9" type="ORF">COS18_02655</name>
</gene>
<dbReference type="GO" id="GO:0015179">
    <property type="term" value="F:L-amino acid transmembrane transporter activity"/>
    <property type="evidence" value="ECO:0007669"/>
    <property type="project" value="TreeGrafter"/>
</dbReference>
<sequence length="378" mass="41755">MSKNYFHAIATLVGAIVGVGIFAIPYVVSESGILMLFIFLPILGFVQYYFHKLYAEIILSTKTKHRVPGYVGKYYGPRHKKVALIIVLIAVNLSILAYIIFGGIFLHQLLSPAFGGDVFAYATILFIIEALIVFFGLKLIASVEFAMMAFLFLVIGLIIWRGWGEINISNYHLFDWQYAILPYGPIFFAIDGGAAIPEVCKLLANKKADIKSAIFWGTFISVIITLIFAVFIIGITGNNTSPDTLSGLSFIFNNGVIKITLVFGLLAIFTSLLITMQSAREIYRWDMGINNNLSWLLAGAIPYFLYVIGFNNTTKVVGLAGAIIGSLIGIIYILLALSIKKKAEQKSIIKNKINKGVAYGLALFLILGLICELWEVFN</sequence>
<evidence type="ECO:0000256" key="3">
    <source>
        <dbReference type="ARBA" id="ARBA00022475"/>
    </source>
</evidence>
<protein>
    <recommendedName>
        <fullName evidence="11">Amino acid transporter transmembrane domain-containing protein</fullName>
    </recommendedName>
</protein>
<evidence type="ECO:0000256" key="5">
    <source>
        <dbReference type="ARBA" id="ARBA00022692"/>
    </source>
</evidence>
<feature type="transmembrane region" description="Helical" evidence="8">
    <location>
        <begin position="118"/>
        <end position="137"/>
    </location>
</feature>
<organism evidence="9 10">
    <name type="scientific">Candidatus Falkowbacteria bacterium CG02_land_8_20_14_3_00_36_14</name>
    <dbReference type="NCBI Taxonomy" id="1974560"/>
    <lineage>
        <taxon>Bacteria</taxon>
        <taxon>Candidatus Falkowiibacteriota</taxon>
    </lineage>
</organism>
<feature type="transmembrane region" description="Helical" evidence="8">
    <location>
        <begin position="357"/>
        <end position="377"/>
    </location>
</feature>
<evidence type="ECO:0000313" key="10">
    <source>
        <dbReference type="Proteomes" id="UP000228896"/>
    </source>
</evidence>
<keyword evidence="3" id="KW-1003">Cell membrane</keyword>
<evidence type="ECO:0000256" key="8">
    <source>
        <dbReference type="SAM" id="Phobius"/>
    </source>
</evidence>
<dbReference type="Gene3D" id="1.20.1740.10">
    <property type="entry name" value="Amino acid/polyamine transporter I"/>
    <property type="match status" value="1"/>
</dbReference>
<comment type="subcellular location">
    <subcellularLocation>
        <location evidence="1">Cell inner membrane</location>
        <topology evidence="1">Multi-pass membrane protein</topology>
    </subcellularLocation>
</comment>
<dbReference type="Pfam" id="PF03222">
    <property type="entry name" value="Trp_Tyr_perm"/>
    <property type="match status" value="1"/>
</dbReference>
<dbReference type="AlphaFoldDB" id="A0A2M7DNY0"/>
<feature type="transmembrane region" description="Helical" evidence="8">
    <location>
        <begin position="183"/>
        <end position="204"/>
    </location>
</feature>
<dbReference type="PANTHER" id="PTHR22950">
    <property type="entry name" value="AMINO ACID TRANSPORTER"/>
    <property type="match status" value="1"/>
</dbReference>